<organism evidence="2 3">
    <name type="scientific">Actinomyces viscosus</name>
    <dbReference type="NCBI Taxonomy" id="1656"/>
    <lineage>
        <taxon>Bacteria</taxon>
        <taxon>Bacillati</taxon>
        <taxon>Actinomycetota</taxon>
        <taxon>Actinomycetes</taxon>
        <taxon>Actinomycetales</taxon>
        <taxon>Actinomycetaceae</taxon>
        <taxon>Actinomyces</taxon>
    </lineage>
</organism>
<feature type="domain" description="NYN" evidence="1">
    <location>
        <begin position="5"/>
        <end position="165"/>
    </location>
</feature>
<dbReference type="Gene3D" id="3.40.50.1010">
    <property type="entry name" value="5'-nuclease"/>
    <property type="match status" value="1"/>
</dbReference>
<gene>
    <name evidence="2" type="ORF">NCTC10951_01763</name>
</gene>
<evidence type="ECO:0000313" key="3">
    <source>
        <dbReference type="Proteomes" id="UP000268658"/>
    </source>
</evidence>
<dbReference type="RefSeq" id="WP_232022958.1">
    <property type="nucleotide sequence ID" value="NZ_JASPER010000079.1"/>
</dbReference>
<dbReference type="InterPro" id="IPR021139">
    <property type="entry name" value="NYN"/>
</dbReference>
<reference evidence="2 3" key="1">
    <citation type="submission" date="2018-12" db="EMBL/GenBank/DDBJ databases">
        <authorList>
            <consortium name="Pathogen Informatics"/>
        </authorList>
    </citation>
    <scope>NUCLEOTIDE SEQUENCE [LARGE SCALE GENOMIC DNA]</scope>
    <source>
        <strain evidence="2 3">NCTC10951</strain>
    </source>
</reference>
<evidence type="ECO:0000313" key="2">
    <source>
        <dbReference type="EMBL" id="VEI16603.1"/>
    </source>
</evidence>
<name>A0A448PM01_ACTVI</name>
<dbReference type="Proteomes" id="UP000268658">
    <property type="component" value="Chromosome"/>
</dbReference>
<evidence type="ECO:0000259" key="1">
    <source>
        <dbReference type="Pfam" id="PF01936"/>
    </source>
</evidence>
<dbReference type="KEGG" id="avc:NCTC10951_01763"/>
<dbReference type="Pfam" id="PF01936">
    <property type="entry name" value="NYN"/>
    <property type="match status" value="1"/>
</dbReference>
<sequence>MALTMAVIVDYQNVHLTAAGLYMPGRPPEEALIDPYRFASQLACARNAKNDDAYQVKVSRVEVFRGLPIPEDDSDAYRRNQAQKAQWTRGHHGVVNVTLRPLKYSWEYIDGVKQPIRASRQEKGVDVLCALTLVDLARCGMYDVVVLASRDTDLAPALDNAARTGSAKVEAAKWYHPGVSSTRGRIKTERRLWTTSMTEQHFHSSLDPIDYT</sequence>
<dbReference type="GO" id="GO:0004540">
    <property type="term" value="F:RNA nuclease activity"/>
    <property type="evidence" value="ECO:0007669"/>
    <property type="project" value="InterPro"/>
</dbReference>
<accession>A0A448PM01</accession>
<protein>
    <submittedName>
        <fullName evidence="2">NYN domain</fullName>
    </submittedName>
</protein>
<dbReference type="EMBL" id="LR134477">
    <property type="protein sequence ID" value="VEI16603.1"/>
    <property type="molecule type" value="Genomic_DNA"/>
</dbReference>
<proteinExistence type="predicted"/>
<dbReference type="AlphaFoldDB" id="A0A448PM01"/>